<sequence length="485" mass="52343">MRDAAAPTPSDEDLQYEACRIIYASEVSSRGVLASRASWLRDLLMSSDEIRRRAQLSPIRGAKENCLGQLKINGKDNIFEDCPLEKHLGIIFEPSDHVLQHSDRMPPPKSNSPPTALEPLILGLDAVRKTPSPLYPALRNNGDITASPLNGSGTNTVNPAVAQSSAEATLKRHHLFLNGSGNYRHIVRELARYVASCMSPNNPARHTPTDEEIRHQARWILYDDGDPFNVTVADNVEWLTRFKRSTAIMPTTDGPGLPDDMGIGAIGAGLRERWQGSGSGFTPPGSLLPQAPVMHLAALGNGDLSAGFSDNSAVLDTQNTGAIDNSRSSDNGAVFNSQEFETRLMEFAVAEVASSGRMPADEALTARAKEISGMEVWQAETTAADNPVLLGKFKALVVDRVREVLGGRDNNGPRPRINTVPSPPPAARTPERGMDAIDPGLLPDLPPAGMGTATKSNVSPLPQDVQVAISEQRLIEILREYEGHL</sequence>
<feature type="compositionally biased region" description="Low complexity" evidence="1">
    <location>
        <begin position="436"/>
        <end position="449"/>
    </location>
</feature>
<keyword evidence="3" id="KW-1185">Reference proteome</keyword>
<dbReference type="AlphaFoldDB" id="A0AAN9YNF4"/>
<comment type="caution">
    <text evidence="2">The sequence shown here is derived from an EMBL/GenBank/DDBJ whole genome shotgun (WGS) entry which is preliminary data.</text>
</comment>
<accession>A0AAN9YNF4</accession>
<name>A0AAN9YNF4_9PEZI</name>
<evidence type="ECO:0000256" key="1">
    <source>
        <dbReference type="SAM" id="MobiDB-lite"/>
    </source>
</evidence>
<protein>
    <submittedName>
        <fullName evidence="2">Uncharacterized protein</fullName>
    </submittedName>
</protein>
<feature type="region of interest" description="Disordered" evidence="1">
    <location>
        <begin position="407"/>
        <end position="458"/>
    </location>
</feature>
<dbReference type="Proteomes" id="UP001320245">
    <property type="component" value="Unassembled WGS sequence"/>
</dbReference>
<reference evidence="2 3" key="1">
    <citation type="journal article" date="2023" name="PLoS ONE">
        <title>Cytospora paraplurivora sp. nov. isolated from orchards with fruit tree decline syndrome in Ontario, Canada.</title>
        <authorList>
            <person name="Ilyukhin E."/>
            <person name="Nguyen H.D.T."/>
            <person name="Castle A.J."/>
            <person name="Ellouze W."/>
        </authorList>
    </citation>
    <scope>NUCLEOTIDE SEQUENCE [LARGE SCALE GENOMIC DNA]</scope>
    <source>
        <strain evidence="2 3">FDS-564</strain>
    </source>
</reference>
<evidence type="ECO:0000313" key="3">
    <source>
        <dbReference type="Proteomes" id="UP001320245"/>
    </source>
</evidence>
<gene>
    <name evidence="2" type="ORF">SLS53_000886</name>
</gene>
<organism evidence="2 3">
    <name type="scientific">Cytospora paraplurivora</name>
    <dbReference type="NCBI Taxonomy" id="2898453"/>
    <lineage>
        <taxon>Eukaryota</taxon>
        <taxon>Fungi</taxon>
        <taxon>Dikarya</taxon>
        <taxon>Ascomycota</taxon>
        <taxon>Pezizomycotina</taxon>
        <taxon>Sordariomycetes</taxon>
        <taxon>Sordariomycetidae</taxon>
        <taxon>Diaporthales</taxon>
        <taxon>Cytosporaceae</taxon>
        <taxon>Cytospora</taxon>
    </lineage>
</organism>
<dbReference type="EMBL" id="JAJSPL020000002">
    <property type="protein sequence ID" value="KAK7748862.1"/>
    <property type="molecule type" value="Genomic_DNA"/>
</dbReference>
<proteinExistence type="predicted"/>
<evidence type="ECO:0000313" key="2">
    <source>
        <dbReference type="EMBL" id="KAK7748862.1"/>
    </source>
</evidence>